<keyword evidence="1" id="KW-0472">Membrane</keyword>
<gene>
    <name evidence="2" type="ORF">COW11_06485</name>
</gene>
<evidence type="ECO:0000313" key="2">
    <source>
        <dbReference type="EMBL" id="PIW65825.1"/>
    </source>
</evidence>
<evidence type="ECO:0000313" key="3">
    <source>
        <dbReference type="Proteomes" id="UP000231267"/>
    </source>
</evidence>
<dbReference type="EMBL" id="PFGP01000144">
    <property type="protein sequence ID" value="PIW65825.1"/>
    <property type="molecule type" value="Genomic_DNA"/>
</dbReference>
<accession>A0A2J0LD85</accession>
<evidence type="ECO:0000256" key="1">
    <source>
        <dbReference type="SAM" id="Phobius"/>
    </source>
</evidence>
<dbReference type="AlphaFoldDB" id="A0A2J0LD85"/>
<feature type="transmembrane region" description="Helical" evidence="1">
    <location>
        <begin position="182"/>
        <end position="200"/>
    </location>
</feature>
<dbReference type="Gene3D" id="1.25.40.10">
    <property type="entry name" value="Tetratricopeptide repeat domain"/>
    <property type="match status" value="1"/>
</dbReference>
<sequence length="264" mass="30670">MKYLVFIVICIMLMQPFISLAYGGSDNERDFFSFEKYEHTYLYFYNFQHLDLKASGAAAKRIKLLAEKFVSGFDALKNGRTDEAILRFQESLSALPEYFHVDFILALAYEEKGDIESAARSYKSYLEKLNKFQMGLYRFTAPVIENTVSFDISSYENARELISRRMARHGIDMRNVSSGRRFPRVIIIIFIFCVGAGLYLSTKIDLVKSIIYKIKTKLNRSKDSWICLHCGTENININFICRKCGKHNDKDNTDRHPIKSKDKF</sequence>
<reference evidence="2 3" key="1">
    <citation type="submission" date="2017-09" db="EMBL/GenBank/DDBJ databases">
        <title>Depth-based differentiation of microbial function through sediment-hosted aquifers and enrichment of novel symbionts in the deep terrestrial subsurface.</title>
        <authorList>
            <person name="Probst A.J."/>
            <person name="Ladd B."/>
            <person name="Jarett J.K."/>
            <person name="Geller-Mcgrath D.E."/>
            <person name="Sieber C.M."/>
            <person name="Emerson J.B."/>
            <person name="Anantharaman K."/>
            <person name="Thomas B.C."/>
            <person name="Malmstrom R."/>
            <person name="Stieglmeier M."/>
            <person name="Klingl A."/>
            <person name="Woyke T."/>
            <person name="Ryan C.M."/>
            <person name="Banfield J.F."/>
        </authorList>
    </citation>
    <scope>NUCLEOTIDE SEQUENCE [LARGE SCALE GENOMIC DNA]</scope>
    <source>
        <strain evidence="2">CG12_big_fil_rev_8_21_14_0_65_43_15</strain>
    </source>
</reference>
<keyword evidence="1" id="KW-0812">Transmembrane</keyword>
<protein>
    <submittedName>
        <fullName evidence="2">Uncharacterized protein</fullName>
    </submittedName>
</protein>
<dbReference type="Proteomes" id="UP000231267">
    <property type="component" value="Unassembled WGS sequence"/>
</dbReference>
<organism evidence="2 3">
    <name type="scientific">Candidatus Taenaricola geysiri</name>
    <dbReference type="NCBI Taxonomy" id="1974752"/>
    <lineage>
        <taxon>Bacteria</taxon>
        <taxon>Pseudomonadati</taxon>
        <taxon>Candidatus Omnitrophota</taxon>
        <taxon>Candidatus Taenaricola</taxon>
    </lineage>
</organism>
<comment type="caution">
    <text evidence="2">The sequence shown here is derived from an EMBL/GenBank/DDBJ whole genome shotgun (WGS) entry which is preliminary data.</text>
</comment>
<proteinExistence type="predicted"/>
<dbReference type="SUPFAM" id="SSF48452">
    <property type="entry name" value="TPR-like"/>
    <property type="match status" value="1"/>
</dbReference>
<dbReference type="InterPro" id="IPR011990">
    <property type="entry name" value="TPR-like_helical_dom_sf"/>
</dbReference>
<keyword evidence="1" id="KW-1133">Transmembrane helix</keyword>
<name>A0A2J0LD85_9BACT</name>